<evidence type="ECO:0000313" key="2">
    <source>
        <dbReference type="Proteomes" id="UP001596074"/>
    </source>
</evidence>
<evidence type="ECO:0000313" key="1">
    <source>
        <dbReference type="EMBL" id="MFC5746500.1"/>
    </source>
</evidence>
<proteinExistence type="predicted"/>
<organism evidence="1 2">
    <name type="scientific">Actinomadura rugatobispora</name>
    <dbReference type="NCBI Taxonomy" id="1994"/>
    <lineage>
        <taxon>Bacteria</taxon>
        <taxon>Bacillati</taxon>
        <taxon>Actinomycetota</taxon>
        <taxon>Actinomycetes</taxon>
        <taxon>Streptosporangiales</taxon>
        <taxon>Thermomonosporaceae</taxon>
        <taxon>Actinomadura</taxon>
    </lineage>
</organism>
<dbReference type="InterPro" id="IPR046038">
    <property type="entry name" value="DUF5996"/>
</dbReference>
<keyword evidence="2" id="KW-1185">Reference proteome</keyword>
<sequence>MSDALPALPLEAWEPTKNTLHLWTQIVGKIQLASAPPTNHWWHATFRVDEHGYRTGRMVHDGVALTISFDLVRHRLLVRTADGEHSLPLYDGLSVARFHDDLFALLRELGVHVRIRARPYGVPMTTPFPEDTEHASYDPARVEDFRRALEWADEMFLEFRGWFGGKASPVQLFWHSFDLATARFSGRRAPELEDADAVAREAYRDEVISFGWWPGDPSTPAPAFYSYTHPEPAGLTGRPLRPAAARWDAMGETHQARLDWDVVRGSADPRGTLLEFLQSAYEAGAVTAGWPHELLQSSWCPERGRVQHAHAG</sequence>
<protein>
    <submittedName>
        <fullName evidence="1">DUF5996 family protein</fullName>
    </submittedName>
</protein>
<comment type="caution">
    <text evidence="1">The sequence shown here is derived from an EMBL/GenBank/DDBJ whole genome shotgun (WGS) entry which is preliminary data.</text>
</comment>
<dbReference type="Proteomes" id="UP001596074">
    <property type="component" value="Unassembled WGS sequence"/>
</dbReference>
<accession>A0ABW0ZT78</accession>
<dbReference type="RefSeq" id="WP_378282121.1">
    <property type="nucleotide sequence ID" value="NZ_JBHSON010000014.1"/>
</dbReference>
<reference evidence="2" key="1">
    <citation type="journal article" date="2019" name="Int. J. Syst. Evol. Microbiol.">
        <title>The Global Catalogue of Microorganisms (GCM) 10K type strain sequencing project: providing services to taxonomists for standard genome sequencing and annotation.</title>
        <authorList>
            <consortium name="The Broad Institute Genomics Platform"/>
            <consortium name="The Broad Institute Genome Sequencing Center for Infectious Disease"/>
            <person name="Wu L."/>
            <person name="Ma J."/>
        </authorList>
    </citation>
    <scope>NUCLEOTIDE SEQUENCE [LARGE SCALE GENOMIC DNA]</scope>
    <source>
        <strain evidence="2">KCTC 42087</strain>
    </source>
</reference>
<name>A0ABW0ZT78_9ACTN</name>
<dbReference type="EMBL" id="JBHSON010000014">
    <property type="protein sequence ID" value="MFC5746500.1"/>
    <property type="molecule type" value="Genomic_DNA"/>
</dbReference>
<gene>
    <name evidence="1" type="ORF">ACFPZN_12830</name>
</gene>
<dbReference type="Pfam" id="PF19459">
    <property type="entry name" value="DUF5996"/>
    <property type="match status" value="1"/>
</dbReference>